<feature type="transmembrane region" description="Helical" evidence="9">
    <location>
        <begin position="84"/>
        <end position="103"/>
    </location>
</feature>
<dbReference type="Pfam" id="PF03186">
    <property type="entry name" value="CobD_Cbib"/>
    <property type="match status" value="1"/>
</dbReference>
<feature type="transmembrane region" description="Helical" evidence="9">
    <location>
        <begin position="6"/>
        <end position="23"/>
    </location>
</feature>
<evidence type="ECO:0000256" key="5">
    <source>
        <dbReference type="ARBA" id="ARBA00022573"/>
    </source>
</evidence>
<feature type="transmembrane region" description="Helical" evidence="9">
    <location>
        <begin position="165"/>
        <end position="182"/>
    </location>
</feature>
<comment type="pathway">
    <text evidence="2 9">Cofactor biosynthesis; adenosylcobalamin biosynthesis.</text>
</comment>
<comment type="similarity">
    <text evidence="3 9">Belongs to the CobD/CbiB family.</text>
</comment>
<feature type="transmembrane region" description="Helical" evidence="9">
    <location>
        <begin position="213"/>
        <end position="231"/>
    </location>
</feature>
<comment type="caution">
    <text evidence="10">The sequence shown here is derived from an EMBL/GenBank/DDBJ whole genome shotgun (WGS) entry which is preliminary data.</text>
</comment>
<dbReference type="GO" id="GO:0048472">
    <property type="term" value="F:threonine-phosphate decarboxylase activity"/>
    <property type="evidence" value="ECO:0007669"/>
    <property type="project" value="InterPro"/>
</dbReference>
<keyword evidence="6 9" id="KW-0812">Transmembrane</keyword>
<dbReference type="GO" id="GO:0009236">
    <property type="term" value="P:cobalamin biosynthetic process"/>
    <property type="evidence" value="ECO:0007669"/>
    <property type="project" value="UniProtKB-UniRule"/>
</dbReference>
<name>A0A3D0KFZ2_9GAMM</name>
<reference evidence="10" key="1">
    <citation type="journal article" date="2018" name="Nat. Biotechnol.">
        <title>A standardized bacterial taxonomy based on genome phylogeny substantially revises the tree of life.</title>
        <authorList>
            <person name="Parks D.H."/>
            <person name="Chuvochina M."/>
            <person name="Waite D.W."/>
            <person name="Rinke C."/>
            <person name="Skarshewski A."/>
            <person name="Chaumeil P.A."/>
            <person name="Hugenholtz P."/>
        </authorList>
    </citation>
    <scope>NUCLEOTIDE SEQUENCE [LARGE SCALE GENOMIC DNA]</scope>
    <source>
        <strain evidence="10">UBA11284</strain>
    </source>
</reference>
<dbReference type="GO" id="GO:0015420">
    <property type="term" value="F:ABC-type vitamin B12 transporter activity"/>
    <property type="evidence" value="ECO:0007669"/>
    <property type="project" value="UniProtKB-UniRule"/>
</dbReference>
<dbReference type="PANTHER" id="PTHR34308:SF1">
    <property type="entry name" value="COBALAMIN BIOSYNTHESIS PROTEIN CBIB"/>
    <property type="match status" value="1"/>
</dbReference>
<dbReference type="UniPathway" id="UPA00148"/>
<dbReference type="NCBIfam" id="TIGR00380">
    <property type="entry name" value="cobal_cbiB"/>
    <property type="match status" value="1"/>
</dbReference>
<accession>A0A3D0KFZ2</accession>
<organism evidence="10">
    <name type="scientific">Halomonas campaniensis</name>
    <dbReference type="NCBI Taxonomy" id="213554"/>
    <lineage>
        <taxon>Bacteria</taxon>
        <taxon>Pseudomonadati</taxon>
        <taxon>Pseudomonadota</taxon>
        <taxon>Gammaproteobacteria</taxon>
        <taxon>Oceanospirillales</taxon>
        <taxon>Halomonadaceae</taxon>
        <taxon>Halomonas</taxon>
    </lineage>
</organism>
<evidence type="ECO:0000313" key="10">
    <source>
        <dbReference type="EMBL" id="HCA02453.1"/>
    </source>
</evidence>
<dbReference type="AlphaFoldDB" id="A0A3D0KFZ2"/>
<keyword evidence="8 9" id="KW-0472">Membrane</keyword>
<proteinExistence type="inferred from homology"/>
<evidence type="ECO:0000256" key="3">
    <source>
        <dbReference type="ARBA" id="ARBA00006263"/>
    </source>
</evidence>
<gene>
    <name evidence="9 10" type="primary">cobD</name>
    <name evidence="10" type="ORF">DEO68_09765</name>
</gene>
<dbReference type="EMBL" id="DOTR01000049">
    <property type="protein sequence ID" value="HCA02453.1"/>
    <property type="molecule type" value="Genomic_DNA"/>
</dbReference>
<keyword evidence="4 9" id="KW-1003">Cell membrane</keyword>
<comment type="function">
    <text evidence="9">Converts cobyric acid to cobinamide by the addition of aminopropanol on the F carboxylic group.</text>
</comment>
<keyword evidence="5 9" id="KW-0169">Cobalamin biosynthesis</keyword>
<dbReference type="GO" id="GO:0005886">
    <property type="term" value="C:plasma membrane"/>
    <property type="evidence" value="ECO:0007669"/>
    <property type="project" value="UniProtKB-SubCell"/>
</dbReference>
<evidence type="ECO:0000256" key="2">
    <source>
        <dbReference type="ARBA" id="ARBA00004953"/>
    </source>
</evidence>
<evidence type="ECO:0000256" key="4">
    <source>
        <dbReference type="ARBA" id="ARBA00022475"/>
    </source>
</evidence>
<sequence length="340" mass="36354">MTGGVMYGGIVIVALAIVIDLVVGDPRSLPHPVVIIGRAISALEQRWNQGSDKRRRLLGFLLTASIVLGTFSLAWLSLELLTWVHPWLGLAAELWLLATTLAIKGLAEAGRAIAVPLANGDLVSARKALSMVVGRDTDQLDEAEITRGAVETIAENTVDGITSPLFFAFIGGAPLALAYKAINTLDSMVGYQNERYSDFGYASAKLDDIANWLPARLTALCLWAAGVLISWQSSAHYWRRAMLATCREAPRHPSPNAGWPEAMVANLLGVQLGGTNVYQGAVSHRATLGSPLETLTCSHINATIKLMHGAWLLFFLLMAVLMSVLTGVLMGSAGAGISWL</sequence>
<evidence type="ECO:0000256" key="9">
    <source>
        <dbReference type="HAMAP-Rule" id="MF_00024"/>
    </source>
</evidence>
<keyword evidence="7 9" id="KW-1133">Transmembrane helix</keyword>
<evidence type="ECO:0000256" key="6">
    <source>
        <dbReference type="ARBA" id="ARBA00022692"/>
    </source>
</evidence>
<feature type="transmembrane region" description="Helical" evidence="9">
    <location>
        <begin position="311"/>
        <end position="337"/>
    </location>
</feature>
<dbReference type="PANTHER" id="PTHR34308">
    <property type="entry name" value="COBALAMIN BIOSYNTHESIS PROTEIN CBIB"/>
    <property type="match status" value="1"/>
</dbReference>
<feature type="transmembrane region" description="Helical" evidence="9">
    <location>
        <begin position="57"/>
        <end position="78"/>
    </location>
</feature>
<dbReference type="HAMAP" id="MF_00024">
    <property type="entry name" value="CobD_CbiB"/>
    <property type="match status" value="1"/>
</dbReference>
<dbReference type="InterPro" id="IPR004485">
    <property type="entry name" value="Cobalamin_biosynth_CobD/CbiB"/>
</dbReference>
<evidence type="ECO:0000256" key="1">
    <source>
        <dbReference type="ARBA" id="ARBA00004651"/>
    </source>
</evidence>
<evidence type="ECO:0000256" key="7">
    <source>
        <dbReference type="ARBA" id="ARBA00022989"/>
    </source>
</evidence>
<comment type="subcellular location">
    <subcellularLocation>
        <location evidence="1 9">Cell membrane</location>
        <topology evidence="1 9">Multi-pass membrane protein</topology>
    </subcellularLocation>
</comment>
<protein>
    <recommendedName>
        <fullName evidence="9">Cobalamin biosynthesis protein CobD</fullName>
    </recommendedName>
</protein>
<evidence type="ECO:0000256" key="8">
    <source>
        <dbReference type="ARBA" id="ARBA00023136"/>
    </source>
</evidence>